<proteinExistence type="predicted"/>
<dbReference type="Proteomes" id="UP001550378">
    <property type="component" value="Unassembled WGS sequence"/>
</dbReference>
<comment type="caution">
    <text evidence="1">The sequence shown here is derived from an EMBL/GenBank/DDBJ whole genome shotgun (WGS) entry which is preliminary data.</text>
</comment>
<gene>
    <name evidence="1" type="ORF">ABZ508_26575</name>
</gene>
<reference evidence="1 2" key="1">
    <citation type="submission" date="2024-06" db="EMBL/GenBank/DDBJ databases">
        <title>The Natural Products Discovery Center: Release of the First 8490 Sequenced Strains for Exploring Actinobacteria Biosynthetic Diversity.</title>
        <authorList>
            <person name="Kalkreuter E."/>
            <person name="Kautsar S.A."/>
            <person name="Yang D."/>
            <person name="Bader C.D."/>
            <person name="Teijaro C.N."/>
            <person name="Fluegel L."/>
            <person name="Davis C.M."/>
            <person name="Simpson J.R."/>
            <person name="Lauterbach L."/>
            <person name="Steele A.D."/>
            <person name="Gui C."/>
            <person name="Meng S."/>
            <person name="Li G."/>
            <person name="Viehrig K."/>
            <person name="Ye F."/>
            <person name="Su P."/>
            <person name="Kiefer A.F."/>
            <person name="Nichols A."/>
            <person name="Cepeda A.J."/>
            <person name="Yan W."/>
            <person name="Fan B."/>
            <person name="Jiang Y."/>
            <person name="Adhikari A."/>
            <person name="Zheng C.-J."/>
            <person name="Schuster L."/>
            <person name="Cowan T.M."/>
            <person name="Smanski M.J."/>
            <person name="Chevrette M.G."/>
            <person name="De Carvalho L.P.S."/>
            <person name="Shen B."/>
        </authorList>
    </citation>
    <scope>NUCLEOTIDE SEQUENCE [LARGE SCALE GENOMIC DNA]</scope>
    <source>
        <strain evidence="1 2">NPDC006337</strain>
    </source>
</reference>
<evidence type="ECO:0000313" key="1">
    <source>
        <dbReference type="EMBL" id="MEU0710932.1"/>
    </source>
</evidence>
<sequence>MTAAPEPCDWPDDPNELDRQLEQAWLDIHGPTAIPRHLRAYRDVENVTLIGEFL</sequence>
<keyword evidence="2" id="KW-1185">Reference proteome</keyword>
<organism evidence="1 2">
    <name type="scientific">Streptomyces lavendulocolor</name>
    <dbReference type="NCBI Taxonomy" id="67316"/>
    <lineage>
        <taxon>Bacteria</taxon>
        <taxon>Bacillati</taxon>
        <taxon>Actinomycetota</taxon>
        <taxon>Actinomycetes</taxon>
        <taxon>Kitasatosporales</taxon>
        <taxon>Streptomycetaceae</taxon>
        <taxon>Streptomyces</taxon>
    </lineage>
</organism>
<protein>
    <submittedName>
        <fullName evidence="1">Uncharacterized protein</fullName>
    </submittedName>
</protein>
<dbReference type="EMBL" id="JBEXZR010000029">
    <property type="protein sequence ID" value="MEU0710932.1"/>
    <property type="molecule type" value="Genomic_DNA"/>
</dbReference>
<dbReference type="RefSeq" id="WP_359655389.1">
    <property type="nucleotide sequence ID" value="NZ_JBEXZP010000082.1"/>
</dbReference>
<accession>A0ABV2WC31</accession>
<name>A0ABV2WC31_9ACTN</name>
<evidence type="ECO:0000313" key="2">
    <source>
        <dbReference type="Proteomes" id="UP001550378"/>
    </source>
</evidence>